<evidence type="ECO:0000256" key="13">
    <source>
        <dbReference type="SAM" id="MobiDB-lite"/>
    </source>
</evidence>
<keyword evidence="4" id="KW-0472">Membrane</keyword>
<evidence type="ECO:0000256" key="11">
    <source>
        <dbReference type="ARBA" id="ARBA00047761"/>
    </source>
</evidence>
<evidence type="ECO:0000256" key="6">
    <source>
        <dbReference type="ARBA" id="ARBA00037234"/>
    </source>
</evidence>
<name>A0ABP1RHM3_9HEXA</name>
<comment type="caution">
    <text evidence="14">The sequence shown here is derived from an EMBL/GenBank/DDBJ whole genome shotgun (WGS) entry which is preliminary data.</text>
</comment>
<evidence type="ECO:0000256" key="8">
    <source>
        <dbReference type="ARBA" id="ARBA00039765"/>
    </source>
</evidence>
<sequence length="296" mass="33594">MHQRMRFLKYWKWVGGAAAAASVSVVVANYYTTSASTAYTSWSPSKPSNVSESYGKWDYNWDKREPYSLVKPPKRSKSKSDSGSGDKEDDIMEQLEKRKAKATRHIFLIRHGQYNMDGDTDKERVLTELGEKQALYAGKRLKESGTEFTSFIVSNMTRAIQTSDIIFKELNQQGLCIGAQDPILREGSPCLPEPEAAKRLDVYYYEDGPRIEAAFRKYFHRAEPEQEKDSYEIIVCHANVIRYFVCRALQFPGEAWLRISLKNCSLSVLSILPSGRVILRALGDAGHMPSDLHTTT</sequence>
<evidence type="ECO:0000256" key="2">
    <source>
        <dbReference type="ARBA" id="ARBA00006717"/>
    </source>
</evidence>
<keyword evidence="4" id="KW-0496">Mitochondrion</keyword>
<dbReference type="EC" id="3.1.3.16" evidence="3"/>
<evidence type="ECO:0000256" key="1">
    <source>
        <dbReference type="ARBA" id="ARBA00004294"/>
    </source>
</evidence>
<keyword evidence="5" id="KW-0378">Hydrolase</keyword>
<evidence type="ECO:0000256" key="12">
    <source>
        <dbReference type="ARBA" id="ARBA00048336"/>
    </source>
</evidence>
<evidence type="ECO:0000256" key="5">
    <source>
        <dbReference type="ARBA" id="ARBA00022801"/>
    </source>
</evidence>
<proteinExistence type="inferred from homology"/>
<dbReference type="InterPro" id="IPR051021">
    <property type="entry name" value="Mito_Ser/Thr_phosphatase"/>
</dbReference>
<dbReference type="EMBL" id="CAXLJM020000075">
    <property type="protein sequence ID" value="CAL8128511.1"/>
    <property type="molecule type" value="Genomic_DNA"/>
</dbReference>
<evidence type="ECO:0000256" key="4">
    <source>
        <dbReference type="ARBA" id="ARBA00022787"/>
    </source>
</evidence>
<gene>
    <name evidence="14" type="ORF">ODALV1_LOCUS22277</name>
</gene>
<evidence type="ECO:0000313" key="14">
    <source>
        <dbReference type="EMBL" id="CAL8128511.1"/>
    </source>
</evidence>
<reference evidence="14 15" key="1">
    <citation type="submission" date="2024-08" db="EMBL/GenBank/DDBJ databases">
        <authorList>
            <person name="Cucini C."/>
            <person name="Frati F."/>
        </authorList>
    </citation>
    <scope>NUCLEOTIDE SEQUENCE [LARGE SCALE GENOMIC DNA]</scope>
</reference>
<keyword evidence="4" id="KW-1000">Mitochondrion outer membrane</keyword>
<dbReference type="SUPFAM" id="SSF53254">
    <property type="entry name" value="Phosphoglycerate mutase-like"/>
    <property type="match status" value="1"/>
</dbReference>
<evidence type="ECO:0000313" key="15">
    <source>
        <dbReference type="Proteomes" id="UP001642540"/>
    </source>
</evidence>
<dbReference type="PANTHER" id="PTHR20935:SF0">
    <property type="entry name" value="SERINE_THREONINE-PROTEIN PHOSPHATASE PGAM5, MITOCHONDRIAL"/>
    <property type="match status" value="1"/>
</dbReference>
<evidence type="ECO:0000256" key="9">
    <source>
        <dbReference type="ARBA" id="ARBA00040722"/>
    </source>
</evidence>
<dbReference type="Proteomes" id="UP001642540">
    <property type="component" value="Unassembled WGS sequence"/>
</dbReference>
<evidence type="ECO:0000256" key="10">
    <source>
        <dbReference type="ARBA" id="ARBA00042520"/>
    </source>
</evidence>
<dbReference type="CDD" id="cd07067">
    <property type="entry name" value="HP_PGM_like"/>
    <property type="match status" value="1"/>
</dbReference>
<comment type="subcellular location">
    <subcellularLocation>
        <location evidence="1">Mitochondrion outer membrane</location>
    </subcellularLocation>
</comment>
<keyword evidence="15" id="KW-1185">Reference proteome</keyword>
<dbReference type="Gene3D" id="3.40.50.1240">
    <property type="entry name" value="Phosphoglycerate mutase-like"/>
    <property type="match status" value="1"/>
</dbReference>
<dbReference type="InterPro" id="IPR013078">
    <property type="entry name" value="His_Pase_superF_clade-1"/>
</dbReference>
<accession>A0ABP1RHM3</accession>
<evidence type="ECO:0000256" key="3">
    <source>
        <dbReference type="ARBA" id="ARBA00013081"/>
    </source>
</evidence>
<comment type="subunit">
    <text evidence="7">Interacts with Pk92B/ASK1.</text>
</comment>
<dbReference type="SMART" id="SM00855">
    <property type="entry name" value="PGAM"/>
    <property type="match status" value="1"/>
</dbReference>
<comment type="catalytic activity">
    <reaction evidence="11">
        <text>O-phospho-L-seryl-[protein] + H2O = L-seryl-[protein] + phosphate</text>
        <dbReference type="Rhea" id="RHEA:20629"/>
        <dbReference type="Rhea" id="RHEA-COMP:9863"/>
        <dbReference type="Rhea" id="RHEA-COMP:11604"/>
        <dbReference type="ChEBI" id="CHEBI:15377"/>
        <dbReference type="ChEBI" id="CHEBI:29999"/>
        <dbReference type="ChEBI" id="CHEBI:43474"/>
        <dbReference type="ChEBI" id="CHEBI:83421"/>
        <dbReference type="EC" id="3.1.3.16"/>
    </reaction>
</comment>
<evidence type="ECO:0000256" key="7">
    <source>
        <dbReference type="ARBA" id="ARBA00038605"/>
    </source>
</evidence>
<dbReference type="PANTHER" id="PTHR20935">
    <property type="entry name" value="PHOSPHOGLYCERATE MUTASE-RELATED"/>
    <property type="match status" value="1"/>
</dbReference>
<feature type="region of interest" description="Disordered" evidence="13">
    <location>
        <begin position="68"/>
        <end position="89"/>
    </location>
</feature>
<comment type="catalytic activity">
    <reaction evidence="12">
        <text>O-phospho-L-threonyl-[protein] + H2O = L-threonyl-[protein] + phosphate</text>
        <dbReference type="Rhea" id="RHEA:47004"/>
        <dbReference type="Rhea" id="RHEA-COMP:11060"/>
        <dbReference type="Rhea" id="RHEA-COMP:11605"/>
        <dbReference type="ChEBI" id="CHEBI:15377"/>
        <dbReference type="ChEBI" id="CHEBI:30013"/>
        <dbReference type="ChEBI" id="CHEBI:43474"/>
        <dbReference type="ChEBI" id="CHEBI:61977"/>
        <dbReference type="EC" id="3.1.3.16"/>
    </reaction>
</comment>
<comment type="function">
    <text evidence="6">Displays phosphatase activity for serine/threonine residues, and dephosphorylates and activates Pk92B kinase. Has apparently no phosphoglycerate mutase activity.</text>
</comment>
<comment type="similarity">
    <text evidence="2">Belongs to the phosphoglycerate mutase family. BPG-dependent PGAM subfamily.</text>
</comment>
<protein>
    <recommendedName>
        <fullName evidence="8">Serine/threonine-protein phosphatase PGAM5, mitochondrial</fullName>
        <ecNumber evidence="3">3.1.3.16</ecNumber>
    </recommendedName>
    <alternativeName>
        <fullName evidence="10">Phosphoglycerate mutase family member 5 homolog</fullName>
    </alternativeName>
    <alternativeName>
        <fullName evidence="9">Serine/threonine-protein phosphatase Pgam5, mitochondrial</fullName>
    </alternativeName>
</protein>
<dbReference type="InterPro" id="IPR029033">
    <property type="entry name" value="His_PPase_superfam"/>
</dbReference>
<dbReference type="Pfam" id="PF00300">
    <property type="entry name" value="His_Phos_1"/>
    <property type="match status" value="2"/>
</dbReference>
<organism evidence="14 15">
    <name type="scientific">Orchesella dallaii</name>
    <dbReference type="NCBI Taxonomy" id="48710"/>
    <lineage>
        <taxon>Eukaryota</taxon>
        <taxon>Metazoa</taxon>
        <taxon>Ecdysozoa</taxon>
        <taxon>Arthropoda</taxon>
        <taxon>Hexapoda</taxon>
        <taxon>Collembola</taxon>
        <taxon>Entomobryomorpha</taxon>
        <taxon>Entomobryoidea</taxon>
        <taxon>Orchesellidae</taxon>
        <taxon>Orchesellinae</taxon>
        <taxon>Orchesella</taxon>
    </lineage>
</organism>